<dbReference type="RefSeq" id="WP_260900368.1">
    <property type="nucleotide sequence ID" value="NZ_JAOCZP010000001.1"/>
</dbReference>
<evidence type="ECO:0000313" key="10">
    <source>
        <dbReference type="EMBL" id="MCT7374017.1"/>
    </source>
</evidence>
<name>A0ABT2LHH8_9HYPH</name>
<keyword evidence="11" id="KW-1185">Reference proteome</keyword>
<feature type="transmembrane region" description="Helical" evidence="8">
    <location>
        <begin position="350"/>
        <end position="373"/>
    </location>
</feature>
<evidence type="ECO:0000256" key="3">
    <source>
        <dbReference type="ARBA" id="ARBA00022475"/>
    </source>
</evidence>
<accession>A0ABT2LHH8</accession>
<sequence>MSSFILKAPLSPPTAGKGKTRRQRHPAALVVTALVAAAVLLPIVAVIVMAFSGTGADWPHLARYVLPQSVRTTFVLLALVAFGSSIVGVGCAWLVVAYEFPFRRTFAWALVLPLAVPPYLAAYAFGEFFHYVGPVQTAIRSLFGFTRPGDYWFPDIRTTAGAAIVMTSVTFPYVYLTARVVFVMQGRNIADVARTLGAGPARVFWRVLLPVARPAIVAGVALVLMETVNDFGAVQYLGVRTLTLAIYSTWLNRGSLEGAAQIAVVMLFLVFLLLTAEQMARRKQRFHSARGTQMKVRPPRIALSGWRASGAFAVALVPILAGFGIPLAVFGRYALNRLHRLAEPALAEALITSIGTALATAILAIAVALLLLYAARLVRTRRMMLLVRFATIGYAMPGTILALGLLISLARFDNFIDGLAREYLGLSTGLLLTGSAAAVVLACAIRFLALAEGAVQAGLEKLPPNLDEAARSLGRSALASAATILLPLLKPAIFTAGILVFVDTVKELSATILLRPFGFNTLATYVYENASRGAVEEGAMAALLIIATAIVPVILLSGPLMRDRDA</sequence>
<comment type="subcellular location">
    <subcellularLocation>
        <location evidence="1">Cell inner membrane</location>
        <topology evidence="1">Multi-pass membrane protein</topology>
    </subcellularLocation>
    <subcellularLocation>
        <location evidence="8">Cell membrane</location>
        <topology evidence="8">Multi-pass membrane protein</topology>
    </subcellularLocation>
</comment>
<comment type="caution">
    <text evidence="10">The sequence shown here is derived from an EMBL/GenBank/DDBJ whole genome shotgun (WGS) entry which is preliminary data.</text>
</comment>
<feature type="domain" description="ABC transmembrane type-1" evidence="9">
    <location>
        <begin position="350"/>
        <end position="556"/>
    </location>
</feature>
<dbReference type="Gene3D" id="1.10.3720.10">
    <property type="entry name" value="MetI-like"/>
    <property type="match status" value="2"/>
</dbReference>
<feature type="domain" description="ABC transmembrane type-1" evidence="9">
    <location>
        <begin position="70"/>
        <end position="275"/>
    </location>
</feature>
<keyword evidence="5 8" id="KW-0812">Transmembrane</keyword>
<dbReference type="InterPro" id="IPR035906">
    <property type="entry name" value="MetI-like_sf"/>
</dbReference>
<feature type="transmembrane region" description="Helical" evidence="8">
    <location>
        <begin position="160"/>
        <end position="182"/>
    </location>
</feature>
<evidence type="ECO:0000256" key="2">
    <source>
        <dbReference type="ARBA" id="ARBA00022448"/>
    </source>
</evidence>
<organism evidence="10 11">
    <name type="scientific">Chelativorans salis</name>
    <dbReference type="NCBI Taxonomy" id="2978478"/>
    <lineage>
        <taxon>Bacteria</taxon>
        <taxon>Pseudomonadati</taxon>
        <taxon>Pseudomonadota</taxon>
        <taxon>Alphaproteobacteria</taxon>
        <taxon>Hyphomicrobiales</taxon>
        <taxon>Phyllobacteriaceae</taxon>
        <taxon>Chelativorans</taxon>
    </lineage>
</organism>
<proteinExistence type="inferred from homology"/>
<feature type="transmembrane region" description="Helical" evidence="8">
    <location>
        <begin position="310"/>
        <end position="330"/>
    </location>
</feature>
<dbReference type="SUPFAM" id="SSF161098">
    <property type="entry name" value="MetI-like"/>
    <property type="match status" value="2"/>
</dbReference>
<dbReference type="Proteomes" id="UP001320831">
    <property type="component" value="Unassembled WGS sequence"/>
</dbReference>
<evidence type="ECO:0000256" key="8">
    <source>
        <dbReference type="RuleBase" id="RU363032"/>
    </source>
</evidence>
<dbReference type="EMBL" id="JAOCZP010000001">
    <property type="protein sequence ID" value="MCT7374017.1"/>
    <property type="molecule type" value="Genomic_DNA"/>
</dbReference>
<feature type="transmembrane region" description="Helical" evidence="8">
    <location>
        <begin position="430"/>
        <end position="455"/>
    </location>
</feature>
<feature type="transmembrane region" description="Helical" evidence="8">
    <location>
        <begin position="539"/>
        <end position="561"/>
    </location>
</feature>
<feature type="transmembrane region" description="Helical" evidence="8">
    <location>
        <begin position="27"/>
        <end position="53"/>
    </location>
</feature>
<dbReference type="Pfam" id="PF00528">
    <property type="entry name" value="BPD_transp_1"/>
    <property type="match status" value="2"/>
</dbReference>
<keyword evidence="2 8" id="KW-0813">Transport</keyword>
<feature type="transmembrane region" description="Helical" evidence="8">
    <location>
        <begin position="73"/>
        <end position="98"/>
    </location>
</feature>
<reference evidence="10 11" key="1">
    <citation type="submission" date="2022-09" db="EMBL/GenBank/DDBJ databases">
        <title>Chelativorans salina sp. nov., a novel slightly halophilic bacterium isolated from a saline lake sediment enrichment.</title>
        <authorList>
            <person name="Gao L."/>
            <person name="Fang B.-Z."/>
            <person name="Li W.-J."/>
        </authorList>
    </citation>
    <scope>NUCLEOTIDE SEQUENCE [LARGE SCALE GENOMIC DNA]</scope>
    <source>
        <strain evidence="10 11">EGI FJ00035</strain>
    </source>
</reference>
<keyword evidence="7 8" id="KW-0472">Membrane</keyword>
<dbReference type="PROSITE" id="PS50928">
    <property type="entry name" value="ABC_TM1"/>
    <property type="match status" value="2"/>
</dbReference>
<feature type="transmembrane region" description="Helical" evidence="8">
    <location>
        <begin position="258"/>
        <end position="276"/>
    </location>
</feature>
<feature type="transmembrane region" description="Helical" evidence="8">
    <location>
        <begin position="105"/>
        <end position="125"/>
    </location>
</feature>
<evidence type="ECO:0000313" key="11">
    <source>
        <dbReference type="Proteomes" id="UP001320831"/>
    </source>
</evidence>
<keyword evidence="4" id="KW-0997">Cell inner membrane</keyword>
<gene>
    <name evidence="10" type="ORF">N5A92_03070</name>
</gene>
<feature type="transmembrane region" description="Helical" evidence="8">
    <location>
        <begin position="203"/>
        <end position="225"/>
    </location>
</feature>
<evidence type="ECO:0000256" key="5">
    <source>
        <dbReference type="ARBA" id="ARBA00022692"/>
    </source>
</evidence>
<feature type="transmembrane region" description="Helical" evidence="8">
    <location>
        <begin position="476"/>
        <end position="502"/>
    </location>
</feature>
<evidence type="ECO:0000256" key="7">
    <source>
        <dbReference type="ARBA" id="ARBA00023136"/>
    </source>
</evidence>
<keyword evidence="6 8" id="KW-1133">Transmembrane helix</keyword>
<evidence type="ECO:0000256" key="6">
    <source>
        <dbReference type="ARBA" id="ARBA00022989"/>
    </source>
</evidence>
<dbReference type="PANTHER" id="PTHR43357:SF3">
    <property type="entry name" value="FE(3+)-TRANSPORT SYSTEM PERMEASE PROTEIN FBPB 2"/>
    <property type="match status" value="1"/>
</dbReference>
<evidence type="ECO:0000259" key="9">
    <source>
        <dbReference type="PROSITE" id="PS50928"/>
    </source>
</evidence>
<comment type="similarity">
    <text evidence="8">Belongs to the binding-protein-dependent transport system permease family.</text>
</comment>
<protein>
    <submittedName>
        <fullName evidence="10">Iron ABC transporter permease</fullName>
    </submittedName>
</protein>
<evidence type="ECO:0000256" key="1">
    <source>
        <dbReference type="ARBA" id="ARBA00004429"/>
    </source>
</evidence>
<dbReference type="PANTHER" id="PTHR43357">
    <property type="entry name" value="INNER MEMBRANE ABC TRANSPORTER PERMEASE PROTEIN YDCV"/>
    <property type="match status" value="1"/>
</dbReference>
<dbReference type="InterPro" id="IPR000515">
    <property type="entry name" value="MetI-like"/>
</dbReference>
<feature type="transmembrane region" description="Helical" evidence="8">
    <location>
        <begin position="385"/>
        <end position="410"/>
    </location>
</feature>
<evidence type="ECO:0000256" key="4">
    <source>
        <dbReference type="ARBA" id="ARBA00022519"/>
    </source>
</evidence>
<keyword evidence="3" id="KW-1003">Cell membrane</keyword>
<dbReference type="CDD" id="cd06261">
    <property type="entry name" value="TM_PBP2"/>
    <property type="match status" value="2"/>
</dbReference>